<dbReference type="OrthoDB" id="4548523at2"/>
<accession>A0A542DFR6</accession>
<dbReference type="InterPro" id="IPR007061">
    <property type="entry name" value="MST-like"/>
</dbReference>
<gene>
    <name evidence="1" type="ORF">FB471_1626</name>
</gene>
<dbReference type="EMBL" id="VFML01000001">
    <property type="protein sequence ID" value="TQJ01910.1"/>
    <property type="molecule type" value="Genomic_DNA"/>
</dbReference>
<sequence length="168" mass="19325">MTEAPERPEPAFDGAERDQLNDFLDHQRATVVWKCSGITDEQARRQFVPSELTTIATLLAHLRWVEHYWFEVVLDGRPDDWEEALRADQDAEFRPGLTVPVPTLIAQYEQQCATSREIAAKLEVGQEVPFRGRRINLRWVLIHMIEETARHAGHVDLLRELTDGLTGQ</sequence>
<dbReference type="RefSeq" id="WP_141996704.1">
    <property type="nucleotide sequence ID" value="NZ_VFML01000001.1"/>
</dbReference>
<comment type="caution">
    <text evidence="1">The sequence shown here is derived from an EMBL/GenBank/DDBJ whole genome shotgun (WGS) entry which is preliminary data.</text>
</comment>
<name>A0A542DFR6_AMYCI</name>
<dbReference type="SUPFAM" id="SSF109854">
    <property type="entry name" value="DinB/YfiT-like putative metalloenzymes"/>
    <property type="match status" value="1"/>
</dbReference>
<dbReference type="Proteomes" id="UP000320876">
    <property type="component" value="Unassembled WGS sequence"/>
</dbReference>
<keyword evidence="2" id="KW-1185">Reference proteome</keyword>
<organism evidence="1 2">
    <name type="scientific">Amycolatopsis cihanbeyliensis</name>
    <dbReference type="NCBI Taxonomy" id="1128664"/>
    <lineage>
        <taxon>Bacteria</taxon>
        <taxon>Bacillati</taxon>
        <taxon>Actinomycetota</taxon>
        <taxon>Actinomycetes</taxon>
        <taxon>Pseudonocardiales</taxon>
        <taxon>Pseudonocardiaceae</taxon>
        <taxon>Amycolatopsis</taxon>
    </lineage>
</organism>
<dbReference type="InterPro" id="IPR034660">
    <property type="entry name" value="DinB/YfiT-like"/>
</dbReference>
<evidence type="ECO:0000313" key="2">
    <source>
        <dbReference type="Proteomes" id="UP000320876"/>
    </source>
</evidence>
<dbReference type="Gene3D" id="1.20.120.450">
    <property type="entry name" value="dinb family like domain"/>
    <property type="match status" value="1"/>
</dbReference>
<dbReference type="AlphaFoldDB" id="A0A542DFR6"/>
<protein>
    <submittedName>
        <fullName evidence="1">Uncharacterized protein DUF664</fullName>
    </submittedName>
</protein>
<dbReference type="Pfam" id="PF04978">
    <property type="entry name" value="MST"/>
    <property type="match status" value="1"/>
</dbReference>
<reference evidence="1 2" key="1">
    <citation type="submission" date="2019-06" db="EMBL/GenBank/DDBJ databases">
        <title>Sequencing the genomes of 1000 actinobacteria strains.</title>
        <authorList>
            <person name="Klenk H.-P."/>
        </authorList>
    </citation>
    <scope>NUCLEOTIDE SEQUENCE [LARGE SCALE GENOMIC DNA]</scope>
    <source>
        <strain evidence="1 2">DSM 45679</strain>
    </source>
</reference>
<evidence type="ECO:0000313" key="1">
    <source>
        <dbReference type="EMBL" id="TQJ01910.1"/>
    </source>
</evidence>
<proteinExistence type="predicted"/>